<organism evidence="1">
    <name type="scientific">Tanacetum cinerariifolium</name>
    <name type="common">Dalmatian daisy</name>
    <name type="synonym">Chrysanthemum cinerariifolium</name>
    <dbReference type="NCBI Taxonomy" id="118510"/>
    <lineage>
        <taxon>Eukaryota</taxon>
        <taxon>Viridiplantae</taxon>
        <taxon>Streptophyta</taxon>
        <taxon>Embryophyta</taxon>
        <taxon>Tracheophyta</taxon>
        <taxon>Spermatophyta</taxon>
        <taxon>Magnoliopsida</taxon>
        <taxon>eudicotyledons</taxon>
        <taxon>Gunneridae</taxon>
        <taxon>Pentapetalae</taxon>
        <taxon>asterids</taxon>
        <taxon>campanulids</taxon>
        <taxon>Asterales</taxon>
        <taxon>Asteraceae</taxon>
        <taxon>Asteroideae</taxon>
        <taxon>Anthemideae</taxon>
        <taxon>Anthemidinae</taxon>
        <taxon>Tanacetum</taxon>
    </lineage>
</organism>
<name>A0A699VNE3_TANCI</name>
<proteinExistence type="predicted"/>
<reference evidence="1" key="1">
    <citation type="journal article" date="2019" name="Sci. Rep.">
        <title>Draft genome of Tanacetum cinerariifolium, the natural source of mosquito coil.</title>
        <authorList>
            <person name="Yamashiro T."/>
            <person name="Shiraishi A."/>
            <person name="Satake H."/>
            <person name="Nakayama K."/>
        </authorList>
    </citation>
    <scope>NUCLEOTIDE SEQUENCE</scope>
</reference>
<accession>A0A699VNE3</accession>
<feature type="non-terminal residue" evidence="1">
    <location>
        <position position="1"/>
    </location>
</feature>
<sequence>DFAGAGLQGHDVAAALAQQALGVGLQVSVEAQVQILPGLVNSIGGPAAVHPAVAIGARVVRAPVAGQQGIVVALYAGVAQAIVAAAGQLLGQVQKRRGIGRPVAQHRRGGLREVGTLAAAAHRQARPLAGVVAQAGGLGLREG</sequence>
<dbReference type="AlphaFoldDB" id="A0A699VNE3"/>
<dbReference type="EMBL" id="BKCJ011481085">
    <property type="protein sequence ID" value="GFD37125.1"/>
    <property type="molecule type" value="Genomic_DNA"/>
</dbReference>
<gene>
    <name evidence="1" type="ORF">Tci_909094</name>
</gene>
<comment type="caution">
    <text evidence="1">The sequence shown here is derived from an EMBL/GenBank/DDBJ whole genome shotgun (WGS) entry which is preliminary data.</text>
</comment>
<evidence type="ECO:0000313" key="1">
    <source>
        <dbReference type="EMBL" id="GFD37125.1"/>
    </source>
</evidence>
<protein>
    <submittedName>
        <fullName evidence="1">Uncharacterized protein</fullName>
    </submittedName>
</protein>